<evidence type="ECO:0000259" key="2">
    <source>
        <dbReference type="PROSITE" id="PS50887"/>
    </source>
</evidence>
<dbReference type="InterPro" id="IPR043128">
    <property type="entry name" value="Rev_trsase/Diguanyl_cyclase"/>
</dbReference>
<evidence type="ECO:0000259" key="1">
    <source>
        <dbReference type="PROSITE" id="PS50883"/>
    </source>
</evidence>
<dbReference type="PANTHER" id="PTHR33121">
    <property type="entry name" value="CYCLIC DI-GMP PHOSPHODIESTERASE PDEF"/>
    <property type="match status" value="1"/>
</dbReference>
<dbReference type="CDD" id="cd01948">
    <property type="entry name" value="EAL"/>
    <property type="match status" value="1"/>
</dbReference>
<dbReference type="SMART" id="SM00267">
    <property type="entry name" value="GGDEF"/>
    <property type="match status" value="1"/>
</dbReference>
<dbReference type="AlphaFoldDB" id="A0A553WID5"/>
<dbReference type="Pfam" id="PF00990">
    <property type="entry name" value="GGDEF"/>
    <property type="match status" value="1"/>
</dbReference>
<sequence length="431" mass="47193">MHSLRDTQTKIRPYGALTLRRARHVREWLAEASQEPVTLLLLGIKDLKQINDRLGRAVGDAAIRRVGQQIRAFAEQQLSPIRLMAKMPGREFMLVVDGNAGGKQLELAAQKLLEMVSVDLGEGDAPLHINARLGIALSRPNESRPNLAARAADALAKAYGRKGKRYVVAEAQTPFNPAMEQVDIALRSALAAREIVIVLQPQFEVLSGRLVGAEALARLNHPQLGEISAGDLFASADRCDLREELSHLIQEKAINIAAAWPAALSDLRLAVNLGAEELTETYGTHLLELLALAGFAPERLTLELTEESLIRDLDRTAEQLELLRAKGMRIAVDDFGTGYSSLAYLKSLPLDYLKIDKGMTPDIVGTGKDRIIMRAIIAMAKALGMAIIAEGVEKAEELEMLQAEGCDYFQGFLRSPPLAPAEFERFALRAN</sequence>
<dbReference type="PROSITE" id="PS50887">
    <property type="entry name" value="GGDEF"/>
    <property type="match status" value="1"/>
</dbReference>
<name>A0A553WID5_9SPHN</name>
<dbReference type="GO" id="GO:0071111">
    <property type="term" value="F:cyclic-guanylate-specific phosphodiesterase activity"/>
    <property type="evidence" value="ECO:0007669"/>
    <property type="project" value="InterPro"/>
</dbReference>
<accession>A0A553WID5</accession>
<dbReference type="Pfam" id="PF00563">
    <property type="entry name" value="EAL"/>
    <property type="match status" value="1"/>
</dbReference>
<dbReference type="EMBL" id="VKKU01000001">
    <property type="protein sequence ID" value="TSB04465.1"/>
    <property type="molecule type" value="Genomic_DNA"/>
</dbReference>
<dbReference type="InterPro" id="IPR029787">
    <property type="entry name" value="Nucleotide_cyclase"/>
</dbReference>
<evidence type="ECO:0000313" key="3">
    <source>
        <dbReference type="EMBL" id="TSB04465.1"/>
    </source>
</evidence>
<feature type="domain" description="GGDEF" evidence="2">
    <location>
        <begin position="35"/>
        <end position="172"/>
    </location>
</feature>
<reference evidence="3 4" key="1">
    <citation type="submission" date="2019-07" db="EMBL/GenBank/DDBJ databases">
        <authorList>
            <person name="Park M."/>
        </authorList>
    </citation>
    <scope>NUCLEOTIDE SEQUENCE [LARGE SCALE GENOMIC DNA]</scope>
    <source>
        <strain evidence="3 4">KCTC32445</strain>
    </source>
</reference>
<evidence type="ECO:0000313" key="4">
    <source>
        <dbReference type="Proteomes" id="UP000320160"/>
    </source>
</evidence>
<dbReference type="SUPFAM" id="SSF141868">
    <property type="entry name" value="EAL domain-like"/>
    <property type="match status" value="1"/>
</dbReference>
<dbReference type="Gene3D" id="3.30.70.270">
    <property type="match status" value="1"/>
</dbReference>
<dbReference type="PANTHER" id="PTHR33121:SF70">
    <property type="entry name" value="SIGNALING PROTEIN YKOW"/>
    <property type="match status" value="1"/>
</dbReference>
<proteinExistence type="predicted"/>
<dbReference type="InterPro" id="IPR035919">
    <property type="entry name" value="EAL_sf"/>
</dbReference>
<dbReference type="Gene3D" id="3.20.20.450">
    <property type="entry name" value="EAL domain"/>
    <property type="match status" value="1"/>
</dbReference>
<organism evidence="3 4">
    <name type="scientific">Sphingorhabdus contaminans</name>
    <dbReference type="NCBI Taxonomy" id="1343899"/>
    <lineage>
        <taxon>Bacteria</taxon>
        <taxon>Pseudomonadati</taxon>
        <taxon>Pseudomonadota</taxon>
        <taxon>Alphaproteobacteria</taxon>
        <taxon>Sphingomonadales</taxon>
        <taxon>Sphingomonadaceae</taxon>
        <taxon>Sphingorhabdus</taxon>
    </lineage>
</organism>
<dbReference type="InterPro" id="IPR000160">
    <property type="entry name" value="GGDEF_dom"/>
</dbReference>
<keyword evidence="4" id="KW-1185">Reference proteome</keyword>
<dbReference type="InterPro" id="IPR001633">
    <property type="entry name" value="EAL_dom"/>
</dbReference>
<gene>
    <name evidence="3" type="ORF">FOM92_03310</name>
</gene>
<feature type="domain" description="EAL" evidence="1">
    <location>
        <begin position="179"/>
        <end position="431"/>
    </location>
</feature>
<dbReference type="NCBIfam" id="TIGR00254">
    <property type="entry name" value="GGDEF"/>
    <property type="match status" value="1"/>
</dbReference>
<dbReference type="SMART" id="SM00052">
    <property type="entry name" value="EAL"/>
    <property type="match status" value="1"/>
</dbReference>
<dbReference type="SUPFAM" id="SSF55073">
    <property type="entry name" value="Nucleotide cyclase"/>
    <property type="match status" value="1"/>
</dbReference>
<protein>
    <submittedName>
        <fullName evidence="3">EAL domain-containing protein</fullName>
    </submittedName>
</protein>
<dbReference type="Proteomes" id="UP000320160">
    <property type="component" value="Unassembled WGS sequence"/>
</dbReference>
<comment type="caution">
    <text evidence="3">The sequence shown here is derived from an EMBL/GenBank/DDBJ whole genome shotgun (WGS) entry which is preliminary data.</text>
</comment>
<dbReference type="PROSITE" id="PS50883">
    <property type="entry name" value="EAL"/>
    <property type="match status" value="1"/>
</dbReference>
<dbReference type="OrthoDB" id="9814202at2"/>
<dbReference type="InterPro" id="IPR050706">
    <property type="entry name" value="Cyclic-di-GMP_PDE-like"/>
</dbReference>